<feature type="binding site" evidence="10">
    <location>
        <position position="23"/>
    </location>
    <ligand>
        <name>Mg(2+)</name>
        <dbReference type="ChEBI" id="CHEBI:18420"/>
    </ligand>
</feature>
<dbReference type="PIRSF" id="PIRSF000813">
    <property type="entry name" value="CCA_bact"/>
    <property type="match status" value="1"/>
</dbReference>
<dbReference type="HAMAP" id="MF_01261">
    <property type="entry name" value="CCA_bact_type1"/>
    <property type="match status" value="1"/>
</dbReference>
<keyword evidence="8 10" id="KW-0460">Magnesium</keyword>
<dbReference type="RefSeq" id="WP_115332133.1">
    <property type="nucleotide sequence ID" value="NZ_CAAAHP010000006.1"/>
</dbReference>
<gene>
    <name evidence="10 12" type="primary">cca</name>
    <name evidence="12" type="ORF">NCTC13316_02703</name>
</gene>
<dbReference type="NCBIfam" id="NF008137">
    <property type="entry name" value="PRK10885.1"/>
    <property type="match status" value="1"/>
</dbReference>
<dbReference type="PANTHER" id="PTHR47545">
    <property type="entry name" value="MULTIFUNCTIONAL CCA PROTEIN"/>
    <property type="match status" value="1"/>
</dbReference>
<comment type="catalytic activity">
    <reaction evidence="10">
        <text>a tRNA with a 3' CCA end + 2 CTP + ATP = a tRNA with a 3' CCACCA end + 3 diphosphate</text>
        <dbReference type="Rhea" id="RHEA:76235"/>
        <dbReference type="Rhea" id="RHEA-COMP:10468"/>
        <dbReference type="Rhea" id="RHEA-COMP:18655"/>
        <dbReference type="ChEBI" id="CHEBI:30616"/>
        <dbReference type="ChEBI" id="CHEBI:33019"/>
        <dbReference type="ChEBI" id="CHEBI:37563"/>
        <dbReference type="ChEBI" id="CHEBI:83071"/>
        <dbReference type="ChEBI" id="CHEBI:195187"/>
    </reaction>
</comment>
<dbReference type="PANTHER" id="PTHR47545:SF1">
    <property type="entry name" value="MULTIFUNCTIONAL CCA PROTEIN"/>
    <property type="match status" value="1"/>
</dbReference>
<comment type="domain">
    <text evidence="10">Comprises two domains: an N-terminal domain containing the nucleotidyltransferase activity and a C-terminal HD domain associated with both phosphodiesterase and phosphatase activities.</text>
</comment>
<comment type="cofactor">
    <cofactor evidence="10">
        <name>Ni(2+)</name>
        <dbReference type="ChEBI" id="CHEBI:49786"/>
    </cofactor>
    <text evidence="10">Nickel for phosphatase activity.</text>
</comment>
<dbReference type="GO" id="GO:0000287">
    <property type="term" value="F:magnesium ion binding"/>
    <property type="evidence" value="ECO:0007669"/>
    <property type="project" value="UniProtKB-UniRule"/>
</dbReference>
<keyword evidence="4 10" id="KW-0479">Metal-binding</keyword>
<keyword evidence="10" id="KW-0511">Multifunctional enzyme</keyword>
<comment type="cofactor">
    <cofactor evidence="10">
        <name>Mg(2+)</name>
        <dbReference type="ChEBI" id="CHEBI:18420"/>
    </cofactor>
    <text evidence="10">Magnesium is required for nucleotidyltransferase activity.</text>
</comment>
<keyword evidence="1 10" id="KW-0808">Transferase</keyword>
<dbReference type="InterPro" id="IPR043519">
    <property type="entry name" value="NT_sf"/>
</dbReference>
<feature type="binding site" evidence="10">
    <location>
        <position position="137"/>
    </location>
    <ligand>
        <name>ATP</name>
        <dbReference type="ChEBI" id="CHEBI:30616"/>
    </ligand>
</feature>
<organism evidence="12 13">
    <name type="scientific">Legionella busanensis</name>
    <dbReference type="NCBI Taxonomy" id="190655"/>
    <lineage>
        <taxon>Bacteria</taxon>
        <taxon>Pseudomonadati</taxon>
        <taxon>Pseudomonadota</taxon>
        <taxon>Gammaproteobacteria</taxon>
        <taxon>Legionellales</taxon>
        <taxon>Legionellaceae</taxon>
        <taxon>Legionella</taxon>
    </lineage>
</organism>
<comment type="similarity">
    <text evidence="10">Belongs to the tRNA nucleotidyltransferase/poly(A) polymerase family. Bacterial CCA-adding enzyme type 1 subfamily.</text>
</comment>
<keyword evidence="7 10" id="KW-0067">ATP-binding</keyword>
<feature type="binding site" evidence="10">
    <location>
        <position position="140"/>
    </location>
    <ligand>
        <name>ATP</name>
        <dbReference type="ChEBI" id="CHEBI:30616"/>
    </ligand>
</feature>
<keyword evidence="3 10" id="KW-0548">Nucleotidyltransferase</keyword>
<dbReference type="EC" id="2.7.7.72" evidence="10"/>
<evidence type="ECO:0000313" key="13">
    <source>
        <dbReference type="Proteomes" id="UP000254794"/>
    </source>
</evidence>
<evidence type="ECO:0000256" key="4">
    <source>
        <dbReference type="ARBA" id="ARBA00022723"/>
    </source>
</evidence>
<dbReference type="GO" id="GO:0004810">
    <property type="term" value="F:CCA tRNA nucleotidyltransferase activity"/>
    <property type="evidence" value="ECO:0007669"/>
    <property type="project" value="UniProtKB-UniRule"/>
</dbReference>
<keyword evidence="10" id="KW-0378">Hydrolase</keyword>
<dbReference type="Gene3D" id="3.30.460.10">
    <property type="entry name" value="Beta Polymerase, domain 2"/>
    <property type="match status" value="1"/>
</dbReference>
<dbReference type="InterPro" id="IPR002646">
    <property type="entry name" value="PolA_pol_head_dom"/>
</dbReference>
<feature type="binding site" evidence="10">
    <location>
        <position position="11"/>
    </location>
    <ligand>
        <name>ATP</name>
        <dbReference type="ChEBI" id="CHEBI:30616"/>
    </ligand>
</feature>
<reference evidence="12 13" key="1">
    <citation type="submission" date="2018-06" db="EMBL/GenBank/DDBJ databases">
        <authorList>
            <consortium name="Pathogen Informatics"/>
            <person name="Doyle S."/>
        </authorList>
    </citation>
    <scope>NUCLEOTIDE SEQUENCE [LARGE SCALE GENOMIC DNA]</scope>
    <source>
        <strain evidence="12 13">NCTC13316</strain>
    </source>
</reference>
<evidence type="ECO:0000256" key="6">
    <source>
        <dbReference type="ARBA" id="ARBA00022800"/>
    </source>
</evidence>
<dbReference type="GO" id="GO:0016791">
    <property type="term" value="F:phosphatase activity"/>
    <property type="evidence" value="ECO:0007669"/>
    <property type="project" value="UniProtKB-UniRule"/>
</dbReference>
<keyword evidence="13" id="KW-1185">Reference proteome</keyword>
<dbReference type="Pfam" id="PF01743">
    <property type="entry name" value="PolyA_pol"/>
    <property type="match status" value="1"/>
</dbReference>
<dbReference type="AlphaFoldDB" id="A0A378JMK2"/>
<dbReference type="HAMAP" id="MF_01262">
    <property type="entry name" value="CCA_bact_type2"/>
    <property type="match status" value="1"/>
</dbReference>
<dbReference type="SUPFAM" id="SSF81301">
    <property type="entry name" value="Nucleotidyltransferase"/>
    <property type="match status" value="1"/>
</dbReference>
<dbReference type="SUPFAM" id="SSF81891">
    <property type="entry name" value="Poly A polymerase C-terminal region-like"/>
    <property type="match status" value="1"/>
</dbReference>
<dbReference type="InterPro" id="IPR006674">
    <property type="entry name" value="HD_domain"/>
</dbReference>
<evidence type="ECO:0000256" key="8">
    <source>
        <dbReference type="ARBA" id="ARBA00022842"/>
    </source>
</evidence>
<keyword evidence="5 10" id="KW-0547">Nucleotide-binding</keyword>
<evidence type="ECO:0000256" key="3">
    <source>
        <dbReference type="ARBA" id="ARBA00022695"/>
    </source>
</evidence>
<keyword evidence="10" id="KW-0533">Nickel</keyword>
<comment type="subunit">
    <text evidence="10">Monomer. Can also form homodimers and oligomers.</text>
</comment>
<evidence type="ECO:0000313" key="12">
    <source>
        <dbReference type="EMBL" id="STX52586.1"/>
    </source>
</evidence>
<proteinExistence type="inferred from homology"/>
<evidence type="ECO:0000256" key="9">
    <source>
        <dbReference type="ARBA" id="ARBA00022884"/>
    </source>
</evidence>
<accession>A0A378JMK2</accession>
<evidence type="ECO:0000256" key="2">
    <source>
        <dbReference type="ARBA" id="ARBA00022694"/>
    </source>
</evidence>
<dbReference type="CDD" id="cd05398">
    <property type="entry name" value="NT_ClassII-CCAase"/>
    <property type="match status" value="1"/>
</dbReference>
<name>A0A378JMK2_9GAMM</name>
<comment type="function">
    <text evidence="10">Catalyzes the addition and repair of the essential 3'-terminal CCA sequence in tRNAs without using a nucleic acid template. Adds these three nucleotides in the order of C, C, and A to the tRNA nucleotide-73, using CTP and ATP as substrates and producing inorganic pyrophosphate. tRNA 3'-terminal CCA addition is required both for tRNA processing and repair. Also involved in tRNA surveillance by mediating tandem CCA addition to generate a CCACCA at the 3' terminus of unstable tRNAs. While stable tRNAs receive only 3'-terminal CCA, unstable tRNAs are marked with CCACCA and rapidly degraded.</text>
</comment>
<dbReference type="Pfam" id="PF12627">
    <property type="entry name" value="PolyA_pol_RNAbd"/>
    <property type="match status" value="1"/>
</dbReference>
<dbReference type="EC" id="3.1.4.-" evidence="10"/>
<evidence type="ECO:0000256" key="10">
    <source>
        <dbReference type="HAMAP-Rule" id="MF_01261"/>
    </source>
</evidence>
<evidence type="ECO:0000256" key="7">
    <source>
        <dbReference type="ARBA" id="ARBA00022840"/>
    </source>
</evidence>
<dbReference type="Pfam" id="PF01966">
    <property type="entry name" value="HD"/>
    <property type="match status" value="1"/>
</dbReference>
<dbReference type="GO" id="GO:0001680">
    <property type="term" value="P:tRNA 3'-terminal CCA addition"/>
    <property type="evidence" value="ECO:0007669"/>
    <property type="project" value="UniProtKB-UniRule"/>
</dbReference>
<feature type="binding site" evidence="10">
    <location>
        <position position="137"/>
    </location>
    <ligand>
        <name>CTP</name>
        <dbReference type="ChEBI" id="CHEBI:37563"/>
    </ligand>
</feature>
<evidence type="ECO:0000259" key="11">
    <source>
        <dbReference type="PROSITE" id="PS51831"/>
    </source>
</evidence>
<dbReference type="GO" id="GO:0160016">
    <property type="term" value="F:CCACCA tRNA nucleotidyltransferase activity"/>
    <property type="evidence" value="ECO:0007669"/>
    <property type="project" value="RHEA"/>
</dbReference>
<protein>
    <recommendedName>
        <fullName evidence="10">Multifunctional CCA protein</fullName>
    </recommendedName>
    <domain>
        <recommendedName>
            <fullName evidence="10">CCA-adding enzyme</fullName>
            <ecNumber evidence="10">2.7.7.72</ecNumber>
        </recommendedName>
        <alternativeName>
            <fullName evidence="10">CCA tRNA nucleotidyltransferase</fullName>
        </alternativeName>
        <alternativeName>
            <fullName evidence="10">tRNA CCA-pyrophosphorylase</fullName>
        </alternativeName>
        <alternativeName>
            <fullName evidence="10">tRNA adenylyl-/cytidylyl-transferase</fullName>
        </alternativeName>
        <alternativeName>
            <fullName evidence="10">tRNA nucleotidyltransferase</fullName>
        </alternativeName>
        <alternativeName>
            <fullName evidence="10">tRNA-NT</fullName>
        </alternativeName>
    </domain>
    <domain>
        <recommendedName>
            <fullName evidence="10">2'-nucleotidase</fullName>
            <ecNumber evidence="10">3.1.3.-</ecNumber>
        </recommendedName>
    </domain>
    <domain>
        <recommendedName>
            <fullName evidence="10">2',3'-cyclic phosphodiesterase</fullName>
            <ecNumber evidence="10">3.1.4.-</ecNumber>
        </recommendedName>
    </domain>
    <domain>
        <recommendedName>
            <fullName evidence="10">Phosphatase</fullName>
        </recommendedName>
    </domain>
</protein>
<feature type="binding site" evidence="10">
    <location>
        <position position="8"/>
    </location>
    <ligand>
        <name>CTP</name>
        <dbReference type="ChEBI" id="CHEBI:37563"/>
    </ligand>
</feature>
<keyword evidence="9 10" id="KW-0694">RNA-binding</keyword>
<dbReference type="GO" id="GO:0005524">
    <property type="term" value="F:ATP binding"/>
    <property type="evidence" value="ECO:0007669"/>
    <property type="project" value="UniProtKB-UniRule"/>
</dbReference>
<dbReference type="GO" id="GO:0004112">
    <property type="term" value="F:cyclic-nucleotide phosphodiesterase activity"/>
    <property type="evidence" value="ECO:0007669"/>
    <property type="project" value="UniProtKB-UniRule"/>
</dbReference>
<dbReference type="EMBL" id="UGOD01000001">
    <property type="protein sequence ID" value="STX52586.1"/>
    <property type="molecule type" value="Genomic_DNA"/>
</dbReference>
<sequence length="408" mass="46977">MKIYLVGGAVRDQLLNYPIKERDWVVIGATPSLMKKQGYQQVGRDFPVFLHPTTREEYALARQERKTAPGYYGFTCDFDEHVTLEEDLKRRDLTINAIAMDDTGNIIDPFGGVNDIKAKKLRHVSESFIEDPVRVLRVARFAARYHHLGFQLAEETRLLMYKMVKEGELNYLVPERVWQEWHRSLSEKNPEVFIKTLRECDALGVVLPELDALFGIPNPPQYHPEIDSGVHTLLVLQAAALATTEPMVRFAALLHDLGKALSPMTKWPSHHGHEERGIKVIESLCQRLRIPANYRKLAIMGSKFHLNIHRLVELKAKTIVKILEQTDAFRRPNIFEQLLKVCKADLQGRGKIVDYPQEERWQYILNECLKISAQAVIAEGYQGVAIKEELYKRRTACTELIIKSWNKE</sequence>
<dbReference type="Gene3D" id="1.10.3090.10">
    <property type="entry name" value="cca-adding enzyme, domain 2"/>
    <property type="match status" value="1"/>
</dbReference>
<dbReference type="GO" id="GO:0000049">
    <property type="term" value="F:tRNA binding"/>
    <property type="evidence" value="ECO:0007669"/>
    <property type="project" value="UniProtKB-UniRule"/>
</dbReference>
<feature type="binding site" evidence="10">
    <location>
        <position position="8"/>
    </location>
    <ligand>
        <name>ATP</name>
        <dbReference type="ChEBI" id="CHEBI:30616"/>
    </ligand>
</feature>
<feature type="binding site" evidence="10">
    <location>
        <position position="91"/>
    </location>
    <ligand>
        <name>ATP</name>
        <dbReference type="ChEBI" id="CHEBI:30616"/>
    </ligand>
</feature>
<dbReference type="InterPro" id="IPR050124">
    <property type="entry name" value="tRNA_CCA-adding_enzyme"/>
</dbReference>
<keyword evidence="2 10" id="KW-0819">tRNA processing</keyword>
<evidence type="ECO:0000256" key="1">
    <source>
        <dbReference type="ARBA" id="ARBA00022679"/>
    </source>
</evidence>
<keyword evidence="6 10" id="KW-0692">RNA repair</keyword>
<comment type="miscellaneous">
    <text evidence="10">A single active site specifically recognizes both ATP and CTP and is responsible for their addition.</text>
</comment>
<dbReference type="Proteomes" id="UP000254794">
    <property type="component" value="Unassembled WGS sequence"/>
</dbReference>
<dbReference type="EC" id="3.1.3.-" evidence="10"/>
<dbReference type="InterPro" id="IPR012006">
    <property type="entry name" value="CCA_bact"/>
</dbReference>
<dbReference type="PROSITE" id="PS51831">
    <property type="entry name" value="HD"/>
    <property type="match status" value="1"/>
</dbReference>
<feature type="binding site" evidence="10">
    <location>
        <position position="140"/>
    </location>
    <ligand>
        <name>CTP</name>
        <dbReference type="ChEBI" id="CHEBI:37563"/>
    </ligand>
</feature>
<dbReference type="GO" id="GO:0042245">
    <property type="term" value="P:RNA repair"/>
    <property type="evidence" value="ECO:0007669"/>
    <property type="project" value="UniProtKB-KW"/>
</dbReference>
<feature type="domain" description="HD" evidence="11">
    <location>
        <begin position="228"/>
        <end position="329"/>
    </location>
</feature>
<comment type="catalytic activity">
    <reaction evidence="10">
        <text>a tRNA precursor + 2 CTP + ATP = a tRNA with a 3' CCA end + 3 diphosphate</text>
        <dbReference type="Rhea" id="RHEA:14433"/>
        <dbReference type="Rhea" id="RHEA-COMP:10465"/>
        <dbReference type="Rhea" id="RHEA-COMP:10468"/>
        <dbReference type="ChEBI" id="CHEBI:30616"/>
        <dbReference type="ChEBI" id="CHEBI:33019"/>
        <dbReference type="ChEBI" id="CHEBI:37563"/>
        <dbReference type="ChEBI" id="CHEBI:74896"/>
        <dbReference type="ChEBI" id="CHEBI:83071"/>
        <dbReference type="EC" id="2.7.7.72"/>
    </reaction>
</comment>
<feature type="binding site" evidence="10">
    <location>
        <position position="11"/>
    </location>
    <ligand>
        <name>CTP</name>
        <dbReference type="ChEBI" id="CHEBI:37563"/>
    </ligand>
</feature>
<feature type="binding site" evidence="10">
    <location>
        <position position="91"/>
    </location>
    <ligand>
        <name>CTP</name>
        <dbReference type="ChEBI" id="CHEBI:37563"/>
    </ligand>
</feature>
<dbReference type="OrthoDB" id="9805698at2"/>
<dbReference type="InterPro" id="IPR032828">
    <property type="entry name" value="PolyA_RNA-bd"/>
</dbReference>
<feature type="binding site" evidence="10">
    <location>
        <position position="21"/>
    </location>
    <ligand>
        <name>Mg(2+)</name>
        <dbReference type="ChEBI" id="CHEBI:18420"/>
    </ligand>
</feature>
<evidence type="ECO:0000256" key="5">
    <source>
        <dbReference type="ARBA" id="ARBA00022741"/>
    </source>
</evidence>